<name>A0A151WH28_9HYME</name>
<protein>
    <recommendedName>
        <fullName evidence="1">DUF4817 domain-containing protein</fullName>
    </recommendedName>
</protein>
<dbReference type="PANTHER" id="PTHR47326">
    <property type="entry name" value="TRANSPOSABLE ELEMENT TC3 TRANSPOSASE-LIKE PROTEIN"/>
    <property type="match status" value="1"/>
</dbReference>
<evidence type="ECO:0000313" key="3">
    <source>
        <dbReference type="Proteomes" id="UP000075809"/>
    </source>
</evidence>
<dbReference type="Gene3D" id="3.30.420.10">
    <property type="entry name" value="Ribonuclease H-like superfamily/Ribonuclease H"/>
    <property type="match status" value="1"/>
</dbReference>
<dbReference type="EMBL" id="KQ983135">
    <property type="protein sequence ID" value="KYQ47159.1"/>
    <property type="molecule type" value="Genomic_DNA"/>
</dbReference>
<dbReference type="InterPro" id="IPR032135">
    <property type="entry name" value="DUF4817"/>
</dbReference>
<dbReference type="AlphaFoldDB" id="A0A151WH28"/>
<dbReference type="InterPro" id="IPR036397">
    <property type="entry name" value="RNaseH_sf"/>
</dbReference>
<evidence type="ECO:0000259" key="1">
    <source>
        <dbReference type="Pfam" id="PF16087"/>
    </source>
</evidence>
<keyword evidence="3" id="KW-1185">Reference proteome</keyword>
<dbReference type="PANTHER" id="PTHR47326:SF1">
    <property type="entry name" value="HTH PSQ-TYPE DOMAIN-CONTAINING PROTEIN"/>
    <property type="match status" value="1"/>
</dbReference>
<accession>A0A151WH28</accession>
<dbReference type="Proteomes" id="UP000075809">
    <property type="component" value="Unassembled WGS sequence"/>
</dbReference>
<feature type="domain" description="DUF4817" evidence="1">
    <location>
        <begin position="5"/>
        <end position="39"/>
    </location>
</feature>
<reference evidence="2 3" key="1">
    <citation type="submission" date="2015-09" db="EMBL/GenBank/DDBJ databases">
        <title>Trachymyrmex zeteki WGS genome.</title>
        <authorList>
            <person name="Nygaard S."/>
            <person name="Hu H."/>
            <person name="Boomsma J."/>
            <person name="Zhang G."/>
        </authorList>
    </citation>
    <scope>NUCLEOTIDE SEQUENCE [LARGE SCALE GENOMIC DNA]</scope>
    <source>
        <strain evidence="2">Tzet28-1</strain>
        <tissue evidence="2">Whole body</tissue>
    </source>
</reference>
<organism evidence="2 3">
    <name type="scientific">Mycetomoellerius zeteki</name>
    <dbReference type="NCBI Taxonomy" id="64791"/>
    <lineage>
        <taxon>Eukaryota</taxon>
        <taxon>Metazoa</taxon>
        <taxon>Ecdysozoa</taxon>
        <taxon>Arthropoda</taxon>
        <taxon>Hexapoda</taxon>
        <taxon>Insecta</taxon>
        <taxon>Pterygota</taxon>
        <taxon>Neoptera</taxon>
        <taxon>Endopterygota</taxon>
        <taxon>Hymenoptera</taxon>
        <taxon>Apocrita</taxon>
        <taxon>Aculeata</taxon>
        <taxon>Formicoidea</taxon>
        <taxon>Formicidae</taxon>
        <taxon>Myrmicinae</taxon>
        <taxon>Mycetomoellerius</taxon>
    </lineage>
</organism>
<dbReference type="STRING" id="64791.A0A151WH28"/>
<sequence>MWSWTAAHLYAERFPARERHPDVNVILRCVQRFRETGSVIGSFFLSPRLTREVYTDFLENELPALLENISLRERRELIFQHNEAPAHFSRQVRDVLDTRYPDKWMGRGGPRAGPARSLDLNMLDYFIWGHIKDLVEHIRNGTEAEAREVILAAFNIYHYTRNGAPRDARYYSKSCLRKRGRHFEQFLH</sequence>
<dbReference type="GO" id="GO:0003676">
    <property type="term" value="F:nucleic acid binding"/>
    <property type="evidence" value="ECO:0007669"/>
    <property type="project" value="InterPro"/>
</dbReference>
<evidence type="ECO:0000313" key="2">
    <source>
        <dbReference type="EMBL" id="KYQ47159.1"/>
    </source>
</evidence>
<gene>
    <name evidence="2" type="ORF">ALC60_13791</name>
</gene>
<dbReference type="Pfam" id="PF16087">
    <property type="entry name" value="DUF4817"/>
    <property type="match status" value="1"/>
</dbReference>
<proteinExistence type="predicted"/>